<dbReference type="PANTHER" id="PTHR43655">
    <property type="entry name" value="ATP-DEPENDENT PROTEASE"/>
    <property type="match status" value="1"/>
</dbReference>
<dbReference type="FunFam" id="1.10.8.60:FF:000001">
    <property type="entry name" value="ATP-dependent zinc metalloprotease FtsH"/>
    <property type="match status" value="1"/>
</dbReference>
<evidence type="ECO:0000256" key="4">
    <source>
        <dbReference type="ARBA" id="ARBA00022670"/>
    </source>
</evidence>
<dbReference type="GO" id="GO:0004176">
    <property type="term" value="F:ATP-dependent peptidase activity"/>
    <property type="evidence" value="ECO:0007669"/>
    <property type="project" value="InterPro"/>
</dbReference>
<feature type="transmembrane region" description="Helical" evidence="16">
    <location>
        <begin position="109"/>
        <end position="131"/>
    </location>
</feature>
<dbReference type="Pfam" id="PF06480">
    <property type="entry name" value="FtsH_ext"/>
    <property type="match status" value="1"/>
</dbReference>
<evidence type="ECO:0000313" key="18">
    <source>
        <dbReference type="EMBL" id="PIZ88129.1"/>
    </source>
</evidence>
<dbReference type="InterPro" id="IPR003593">
    <property type="entry name" value="AAA+_ATPase"/>
</dbReference>
<evidence type="ECO:0000256" key="8">
    <source>
        <dbReference type="ARBA" id="ARBA00022801"/>
    </source>
</evidence>
<dbReference type="Pfam" id="PF01434">
    <property type="entry name" value="Peptidase_M41"/>
    <property type="match status" value="1"/>
</dbReference>
<evidence type="ECO:0000256" key="5">
    <source>
        <dbReference type="ARBA" id="ARBA00022692"/>
    </source>
</evidence>
<keyword evidence="18" id="KW-0131">Cell cycle</keyword>
<dbReference type="InterPro" id="IPR005936">
    <property type="entry name" value="FtsH"/>
</dbReference>
<keyword evidence="11 16" id="KW-1133">Transmembrane helix</keyword>
<evidence type="ECO:0000256" key="12">
    <source>
        <dbReference type="ARBA" id="ARBA00023049"/>
    </source>
</evidence>
<dbReference type="InterPro" id="IPR000642">
    <property type="entry name" value="Peptidase_M41"/>
</dbReference>
<dbReference type="Gene3D" id="3.40.50.300">
    <property type="entry name" value="P-loop containing nucleotide triphosphate hydrolases"/>
    <property type="match status" value="1"/>
</dbReference>
<evidence type="ECO:0000256" key="15">
    <source>
        <dbReference type="SAM" id="MobiDB-lite"/>
    </source>
</evidence>
<dbReference type="SUPFAM" id="SSF52540">
    <property type="entry name" value="P-loop containing nucleoside triphosphate hydrolases"/>
    <property type="match status" value="1"/>
</dbReference>
<dbReference type="FunFam" id="3.40.50.300:FF:000001">
    <property type="entry name" value="ATP-dependent zinc metalloprotease FtsH"/>
    <property type="match status" value="1"/>
</dbReference>
<dbReference type="GO" id="GO:0006508">
    <property type="term" value="P:proteolysis"/>
    <property type="evidence" value="ECO:0007669"/>
    <property type="project" value="UniProtKB-KW"/>
</dbReference>
<feature type="transmembrane region" description="Helical" evidence="16">
    <location>
        <begin position="7"/>
        <end position="26"/>
    </location>
</feature>
<evidence type="ECO:0000256" key="2">
    <source>
        <dbReference type="ARBA" id="ARBA00004370"/>
    </source>
</evidence>
<evidence type="ECO:0000313" key="19">
    <source>
        <dbReference type="Proteomes" id="UP000230081"/>
    </source>
</evidence>
<feature type="compositionally biased region" description="Basic residues" evidence="15">
    <location>
        <begin position="620"/>
        <end position="629"/>
    </location>
</feature>
<dbReference type="GO" id="GO:0016887">
    <property type="term" value="F:ATP hydrolysis activity"/>
    <property type="evidence" value="ECO:0007669"/>
    <property type="project" value="InterPro"/>
</dbReference>
<comment type="similarity">
    <text evidence="3">In the C-terminal section; belongs to the peptidase M41 family.</text>
</comment>
<gene>
    <name evidence="18" type="ORF">COX91_01845</name>
</gene>
<evidence type="ECO:0000256" key="16">
    <source>
        <dbReference type="SAM" id="Phobius"/>
    </source>
</evidence>
<evidence type="ECO:0000256" key="13">
    <source>
        <dbReference type="ARBA" id="ARBA00023136"/>
    </source>
</evidence>
<evidence type="ECO:0000256" key="10">
    <source>
        <dbReference type="ARBA" id="ARBA00022840"/>
    </source>
</evidence>
<keyword evidence="7" id="KW-0547">Nucleotide-binding</keyword>
<evidence type="ECO:0000256" key="9">
    <source>
        <dbReference type="ARBA" id="ARBA00022833"/>
    </source>
</evidence>
<feature type="region of interest" description="Disordered" evidence="15">
    <location>
        <begin position="606"/>
        <end position="629"/>
    </location>
</feature>
<dbReference type="Proteomes" id="UP000230081">
    <property type="component" value="Unassembled WGS sequence"/>
</dbReference>
<keyword evidence="6" id="KW-0479">Metal-binding</keyword>
<protein>
    <submittedName>
        <fullName evidence="18">Cell division protein FtsH</fullName>
    </submittedName>
</protein>
<evidence type="ECO:0000256" key="1">
    <source>
        <dbReference type="ARBA" id="ARBA00001947"/>
    </source>
</evidence>
<reference evidence="19" key="1">
    <citation type="submission" date="2017-09" db="EMBL/GenBank/DDBJ databases">
        <title>Depth-based differentiation of microbial function through sediment-hosted aquifers and enrichment of novel symbionts in the deep terrestrial subsurface.</title>
        <authorList>
            <person name="Probst A.J."/>
            <person name="Ladd B."/>
            <person name="Jarett J.K."/>
            <person name="Geller-Mcgrath D.E."/>
            <person name="Sieber C.M.K."/>
            <person name="Emerson J.B."/>
            <person name="Anantharaman K."/>
            <person name="Thomas B.C."/>
            <person name="Malmstrom R."/>
            <person name="Stieglmeier M."/>
            <person name="Klingl A."/>
            <person name="Woyke T."/>
            <person name="Ryan C.M."/>
            <person name="Banfield J.F."/>
        </authorList>
    </citation>
    <scope>NUCLEOTIDE SEQUENCE [LARGE SCALE GENOMIC DNA]</scope>
</reference>
<comment type="subcellular location">
    <subcellularLocation>
        <location evidence="2">Membrane</location>
    </subcellularLocation>
</comment>
<keyword evidence="18" id="KW-0132">Cell division</keyword>
<dbReference type="SMART" id="SM00382">
    <property type="entry name" value="AAA"/>
    <property type="match status" value="1"/>
</dbReference>
<dbReference type="Gene3D" id="1.20.58.760">
    <property type="entry name" value="Peptidase M41"/>
    <property type="match status" value="1"/>
</dbReference>
<evidence type="ECO:0000256" key="14">
    <source>
        <dbReference type="ARBA" id="ARBA00061570"/>
    </source>
</evidence>
<dbReference type="InterPro" id="IPR027417">
    <property type="entry name" value="P-loop_NTPase"/>
</dbReference>
<dbReference type="InterPro" id="IPR041569">
    <property type="entry name" value="AAA_lid_3"/>
</dbReference>
<dbReference type="AlphaFoldDB" id="A0A2M7UVV5"/>
<dbReference type="InterPro" id="IPR003959">
    <property type="entry name" value="ATPase_AAA_core"/>
</dbReference>
<dbReference type="InterPro" id="IPR037219">
    <property type="entry name" value="Peptidase_M41-like"/>
</dbReference>
<proteinExistence type="inferred from homology"/>
<keyword evidence="5 16" id="KW-0812">Transmembrane</keyword>
<dbReference type="GO" id="GO:0004222">
    <property type="term" value="F:metalloendopeptidase activity"/>
    <property type="evidence" value="ECO:0007669"/>
    <property type="project" value="InterPro"/>
</dbReference>
<dbReference type="Pfam" id="PF17862">
    <property type="entry name" value="AAA_lid_3"/>
    <property type="match status" value="1"/>
</dbReference>
<dbReference type="InterPro" id="IPR050928">
    <property type="entry name" value="ATP-dep_Zn_Metalloprotease"/>
</dbReference>
<dbReference type="GO" id="GO:0051301">
    <property type="term" value="P:cell division"/>
    <property type="evidence" value="ECO:0007669"/>
    <property type="project" value="UniProtKB-KW"/>
</dbReference>
<feature type="domain" description="AAA+ ATPase" evidence="17">
    <location>
        <begin position="197"/>
        <end position="336"/>
    </location>
</feature>
<keyword evidence="4" id="KW-0645">Protease</keyword>
<keyword evidence="9" id="KW-0862">Zinc</keyword>
<comment type="similarity">
    <text evidence="14">In the central section; belongs to the AAA ATPase family.</text>
</comment>
<dbReference type="SUPFAM" id="SSF140990">
    <property type="entry name" value="FtsH protease domain-like"/>
    <property type="match status" value="1"/>
</dbReference>
<evidence type="ECO:0000256" key="3">
    <source>
        <dbReference type="ARBA" id="ARBA00010044"/>
    </source>
</evidence>
<dbReference type="GO" id="GO:0016020">
    <property type="term" value="C:membrane"/>
    <property type="evidence" value="ECO:0007669"/>
    <property type="project" value="UniProtKB-SubCell"/>
</dbReference>
<accession>A0A2M7UVV5</accession>
<evidence type="ECO:0000256" key="6">
    <source>
        <dbReference type="ARBA" id="ARBA00022723"/>
    </source>
</evidence>
<dbReference type="GO" id="GO:0005524">
    <property type="term" value="F:ATP binding"/>
    <property type="evidence" value="ECO:0007669"/>
    <property type="project" value="UniProtKB-KW"/>
</dbReference>
<dbReference type="CDD" id="cd19501">
    <property type="entry name" value="RecA-like_FtsH"/>
    <property type="match status" value="1"/>
</dbReference>
<keyword evidence="10" id="KW-0067">ATP-binding</keyword>
<keyword evidence="8" id="KW-0378">Hydrolase</keyword>
<dbReference type="HAMAP" id="MF_01458">
    <property type="entry name" value="FtsH"/>
    <property type="match status" value="1"/>
</dbReference>
<dbReference type="GO" id="GO:0008270">
    <property type="term" value="F:zinc ion binding"/>
    <property type="evidence" value="ECO:0007669"/>
    <property type="project" value="InterPro"/>
</dbReference>
<comment type="cofactor">
    <cofactor evidence="1">
        <name>Zn(2+)</name>
        <dbReference type="ChEBI" id="CHEBI:29105"/>
    </cofactor>
</comment>
<evidence type="ECO:0000256" key="7">
    <source>
        <dbReference type="ARBA" id="ARBA00022741"/>
    </source>
</evidence>
<dbReference type="NCBIfam" id="TIGR01241">
    <property type="entry name" value="FtsH_fam"/>
    <property type="match status" value="1"/>
</dbReference>
<dbReference type="FunFam" id="1.20.58.760:FF:000001">
    <property type="entry name" value="ATP-dependent zinc metalloprotease FtsH"/>
    <property type="match status" value="1"/>
</dbReference>
<dbReference type="InterPro" id="IPR011546">
    <property type="entry name" value="Pept_M41_FtsH_extracell"/>
</dbReference>
<dbReference type="Pfam" id="PF00004">
    <property type="entry name" value="AAA"/>
    <property type="match status" value="1"/>
</dbReference>
<organism evidence="18 19">
    <name type="scientific">Candidatus Nealsonbacteria bacterium CG_4_10_14_0_2_um_filter_39_15</name>
    <dbReference type="NCBI Taxonomy" id="1974681"/>
    <lineage>
        <taxon>Bacteria</taxon>
        <taxon>Candidatus Nealsoniibacteriota</taxon>
    </lineage>
</organism>
<keyword evidence="13 16" id="KW-0472">Membrane</keyword>
<comment type="caution">
    <text evidence="18">The sequence shown here is derived from an EMBL/GenBank/DDBJ whole genome shotgun (WGS) entry which is preliminary data.</text>
</comment>
<evidence type="ECO:0000256" key="11">
    <source>
        <dbReference type="ARBA" id="ARBA00022989"/>
    </source>
</evidence>
<keyword evidence="12" id="KW-0482">Metalloprotease</keyword>
<dbReference type="Gene3D" id="1.10.8.60">
    <property type="match status" value="1"/>
</dbReference>
<dbReference type="EMBL" id="PFPA01000043">
    <property type="protein sequence ID" value="PIZ88129.1"/>
    <property type="molecule type" value="Genomic_DNA"/>
</dbReference>
<sequence length="629" mass="70013">MRNLVKNLVFILLIFLIISGLFALFARPFEKEKELSLTQLVEEINQEKIKKITVSGNELQIIYQDDTEAKSMKETESSLSQSLLNYGVDKTKLAKVEIETKEAGGTWTWLGPVLFAVLPLLLFGVFFWMIFRQAKTGAMQAFDFTKARARLFGAEGHSKERITFKDVAGLAEAKEELKEIIDFLKNPKKFLQMGARIPRGVLLMGSPGTGKTLLARATAGEAGVPFFHISGSEFVEMFVGVGASRVRDLFSTAKKAAPAIIFIDELDAIGRHRGAGLGGGHDEREQTLNQILVEMDGFERDTKLIVCAATNRPDILDPALLRPGRFDRRVVLDLPDINDREEILKIHARGKPLALNINLREVAERTPGFSGADLANVVNEAAILAARRNKHQIFQEELLESIEKVLLGPERKSHILSKKEKEIAAYHEAGHALVSAILPETEPVRKISIVARGMAAGYTIKMPIEERRIKTKSEFLAEMATLLGGYCAERIKFGELTTGASNDLEKASELARKLVKEYGMSALGPVSFGEKEELVFLGKEFGEQRNYSEKVAAQIDKEVTRFIKEAEIKAKKVLMKKRGLLEKIAKRLIEKETIEREEFEELIGKQKSPSGGKIVEPLSKKGKSVKVKV</sequence>
<dbReference type="PANTHER" id="PTHR43655:SF2">
    <property type="entry name" value="AFG3 LIKE MATRIX AAA PEPTIDASE SUBUNIT 2, ISOFORM A"/>
    <property type="match status" value="1"/>
</dbReference>
<evidence type="ECO:0000259" key="17">
    <source>
        <dbReference type="SMART" id="SM00382"/>
    </source>
</evidence>
<name>A0A2M7UVV5_9BACT</name>
<feature type="non-terminal residue" evidence="18">
    <location>
        <position position="629"/>
    </location>
</feature>